<comment type="catalytic activity">
    <reaction evidence="1">
        <text>10-formyldihydrofolate + 5-amino-1-(5-phospho-beta-D-ribosyl)imidazole-4-carboxamide = 5-formamido-1-(5-phospho-D-ribosyl)imidazole-4-carboxamide + 7,8-dihydrofolate</text>
        <dbReference type="Rhea" id="RHEA:59144"/>
        <dbReference type="ChEBI" id="CHEBI:57451"/>
        <dbReference type="ChEBI" id="CHEBI:57452"/>
        <dbReference type="ChEBI" id="CHEBI:58467"/>
        <dbReference type="ChEBI" id="CHEBI:58475"/>
    </reaction>
    <physiologicalReaction direction="left-to-right" evidence="1">
        <dbReference type="Rhea" id="RHEA:59145"/>
    </physiologicalReaction>
</comment>
<evidence type="ECO:0000256" key="2">
    <source>
        <dbReference type="ARBA" id="ARBA00017905"/>
    </source>
</evidence>
<proteinExistence type="predicted"/>
<comment type="subunit">
    <text evidence="8">Homodimer. Associates with internalized INSR complexes on Golgi/endosomal membranes. Interacts with INSR; ATIC together with PRKAA2/AMPK2 and HACD3/PTPLAD1 is proposed to be part of a signaling network regulating INSR autophosphorylation and endocytosis.</text>
</comment>
<comment type="catalytic activity">
    <reaction evidence="9">
        <text>(6R)-10-formyltetrahydrofolate + 5-amino-1-(5-phospho-beta-D-ribosyl)imidazole-4-carboxamide = 5-formamido-1-(5-phospho-D-ribosyl)imidazole-4-carboxamide + (6S)-5,6,7,8-tetrahydrofolate</text>
        <dbReference type="Rhea" id="RHEA:22192"/>
        <dbReference type="ChEBI" id="CHEBI:57453"/>
        <dbReference type="ChEBI" id="CHEBI:58467"/>
        <dbReference type="ChEBI" id="CHEBI:58475"/>
        <dbReference type="ChEBI" id="CHEBI:195366"/>
        <dbReference type="EC" id="2.1.2.3"/>
    </reaction>
    <physiologicalReaction direction="left-to-right" evidence="9">
        <dbReference type="Rhea" id="RHEA:22193"/>
    </physiologicalReaction>
</comment>
<evidence type="ECO:0000313" key="13">
    <source>
        <dbReference type="WBParaSite" id="SMUV_0000983401-mRNA-1"/>
    </source>
</evidence>
<dbReference type="InterPro" id="IPR036914">
    <property type="entry name" value="MGS-like_dom_sf"/>
</dbReference>
<name>A0A0N5AXZ9_9BILA</name>
<dbReference type="SMART" id="SM00851">
    <property type="entry name" value="MGS"/>
    <property type="match status" value="1"/>
</dbReference>
<evidence type="ECO:0000259" key="11">
    <source>
        <dbReference type="PROSITE" id="PS51855"/>
    </source>
</evidence>
<sequence length="174" mass="18755">MAESEAESKPQALISVSDKTGIVDFAKTLLSIGFELIASSGTHKLLQQSGLTVTEVSEVTSFGELLDGRVKTLHPNIHAGILARNTQSDLRELKENGIQPISVVVCNLYPFKATISNSDCTLEKAIENIDIGGVTLLRAAAKNYARVTVICDPQDYGIVCEQVSLSLLVLHVFK</sequence>
<accession>A0A0N5AXZ9</accession>
<dbReference type="SUPFAM" id="SSF52335">
    <property type="entry name" value="Methylglyoxal synthase-like"/>
    <property type="match status" value="1"/>
</dbReference>
<dbReference type="GO" id="GO:0005829">
    <property type="term" value="C:cytosol"/>
    <property type="evidence" value="ECO:0007669"/>
    <property type="project" value="TreeGrafter"/>
</dbReference>
<feature type="domain" description="MGS-like" evidence="11">
    <location>
        <begin position="4"/>
        <end position="151"/>
    </location>
</feature>
<dbReference type="STRING" id="451379.A0A0N5AXZ9"/>
<organism evidence="12 13">
    <name type="scientific">Syphacia muris</name>
    <dbReference type="NCBI Taxonomy" id="451379"/>
    <lineage>
        <taxon>Eukaryota</taxon>
        <taxon>Metazoa</taxon>
        <taxon>Ecdysozoa</taxon>
        <taxon>Nematoda</taxon>
        <taxon>Chromadorea</taxon>
        <taxon>Rhabditida</taxon>
        <taxon>Spirurina</taxon>
        <taxon>Oxyuridomorpha</taxon>
        <taxon>Oxyuroidea</taxon>
        <taxon>Oxyuridae</taxon>
        <taxon>Syphacia</taxon>
    </lineage>
</organism>
<evidence type="ECO:0000256" key="7">
    <source>
        <dbReference type="ARBA" id="ARBA00032307"/>
    </source>
</evidence>
<dbReference type="Proteomes" id="UP000046393">
    <property type="component" value="Unplaced"/>
</dbReference>
<dbReference type="PANTHER" id="PTHR11692:SF0">
    <property type="entry name" value="BIFUNCTIONAL PURINE BIOSYNTHESIS PROTEIN ATIC"/>
    <property type="match status" value="1"/>
</dbReference>
<evidence type="ECO:0000256" key="3">
    <source>
        <dbReference type="ARBA" id="ARBA00022679"/>
    </source>
</evidence>
<dbReference type="AlphaFoldDB" id="A0A0N5AXZ9"/>
<protein>
    <recommendedName>
        <fullName evidence="2">Bifunctional purine biosynthesis protein ATIC</fullName>
    </recommendedName>
    <alternativeName>
        <fullName evidence="7">AICAR transformylase/inosine monophosphate cyclohydrolase</fullName>
    </alternativeName>
</protein>
<evidence type="ECO:0000256" key="10">
    <source>
        <dbReference type="ARBA" id="ARBA00048341"/>
    </source>
</evidence>
<dbReference type="InterPro" id="IPR002695">
    <property type="entry name" value="PurH-like"/>
</dbReference>
<reference evidence="13" key="1">
    <citation type="submission" date="2017-02" db="UniProtKB">
        <authorList>
            <consortium name="WormBaseParasite"/>
        </authorList>
    </citation>
    <scope>IDENTIFICATION</scope>
</reference>
<dbReference type="Gene3D" id="3.40.50.1380">
    <property type="entry name" value="Methylglyoxal synthase-like domain"/>
    <property type="match status" value="1"/>
</dbReference>
<evidence type="ECO:0000256" key="6">
    <source>
        <dbReference type="ARBA" id="ARBA00023268"/>
    </source>
</evidence>
<dbReference type="PANTHER" id="PTHR11692">
    <property type="entry name" value="BIFUNCTIONAL PURINE BIOSYNTHESIS PROTEIN PURH"/>
    <property type="match status" value="1"/>
</dbReference>
<dbReference type="WBParaSite" id="SMUV_0000983401-mRNA-1">
    <property type="protein sequence ID" value="SMUV_0000983401-mRNA-1"/>
    <property type="gene ID" value="SMUV_0000983401"/>
</dbReference>
<comment type="catalytic activity">
    <reaction evidence="10">
        <text>IMP + H2O = 5-formamido-1-(5-phospho-D-ribosyl)imidazole-4-carboxamide</text>
        <dbReference type="Rhea" id="RHEA:18445"/>
        <dbReference type="ChEBI" id="CHEBI:15377"/>
        <dbReference type="ChEBI" id="CHEBI:58053"/>
        <dbReference type="ChEBI" id="CHEBI:58467"/>
        <dbReference type="EC" id="3.5.4.10"/>
    </reaction>
    <physiologicalReaction direction="right-to-left" evidence="10">
        <dbReference type="Rhea" id="RHEA:18447"/>
    </physiologicalReaction>
</comment>
<dbReference type="GO" id="GO:0003937">
    <property type="term" value="F:IMP cyclohydrolase activity"/>
    <property type="evidence" value="ECO:0007669"/>
    <property type="project" value="UniProtKB-EC"/>
</dbReference>
<evidence type="ECO:0000256" key="5">
    <source>
        <dbReference type="ARBA" id="ARBA00022801"/>
    </source>
</evidence>
<evidence type="ECO:0000256" key="8">
    <source>
        <dbReference type="ARBA" id="ARBA00046691"/>
    </source>
</evidence>
<dbReference type="InterPro" id="IPR011607">
    <property type="entry name" value="MGS-like_dom"/>
</dbReference>
<evidence type="ECO:0000256" key="1">
    <source>
        <dbReference type="ARBA" id="ARBA00000945"/>
    </source>
</evidence>
<keyword evidence="6" id="KW-0511">Multifunctional enzyme</keyword>
<dbReference type="Pfam" id="PF02142">
    <property type="entry name" value="MGS"/>
    <property type="match status" value="1"/>
</dbReference>
<dbReference type="GO" id="GO:0004643">
    <property type="term" value="F:phosphoribosylaminoimidazolecarboxamide formyltransferase activity"/>
    <property type="evidence" value="ECO:0007669"/>
    <property type="project" value="UniProtKB-EC"/>
</dbReference>
<dbReference type="PROSITE" id="PS51855">
    <property type="entry name" value="MGS"/>
    <property type="match status" value="1"/>
</dbReference>
<evidence type="ECO:0000256" key="4">
    <source>
        <dbReference type="ARBA" id="ARBA00022755"/>
    </source>
</evidence>
<keyword evidence="12" id="KW-1185">Reference proteome</keyword>
<keyword evidence="3" id="KW-0808">Transferase</keyword>
<evidence type="ECO:0000256" key="9">
    <source>
        <dbReference type="ARBA" id="ARBA00047515"/>
    </source>
</evidence>
<keyword evidence="5" id="KW-0378">Hydrolase</keyword>
<dbReference type="GO" id="GO:0006189">
    <property type="term" value="P:'de novo' IMP biosynthetic process"/>
    <property type="evidence" value="ECO:0007669"/>
    <property type="project" value="TreeGrafter"/>
</dbReference>
<dbReference type="CDD" id="cd01421">
    <property type="entry name" value="IMPCH"/>
    <property type="match status" value="1"/>
</dbReference>
<evidence type="ECO:0000313" key="12">
    <source>
        <dbReference type="Proteomes" id="UP000046393"/>
    </source>
</evidence>
<dbReference type="FunFam" id="3.40.50.1380:FF:000001">
    <property type="entry name" value="Bifunctional purine biosynthesis protein PurH"/>
    <property type="match status" value="1"/>
</dbReference>
<keyword evidence="4" id="KW-0658">Purine biosynthesis</keyword>